<gene>
    <name evidence="1" type="ORF">RHRU231_400037</name>
</gene>
<name>A0A098BJI0_9NOCA</name>
<dbReference type="eggNOG" id="COG5517">
    <property type="taxonomic scope" value="Bacteria"/>
</dbReference>
<dbReference type="AlphaFoldDB" id="A0A098BJI0"/>
<dbReference type="SUPFAM" id="SSF54427">
    <property type="entry name" value="NTF2-like"/>
    <property type="match status" value="1"/>
</dbReference>
<dbReference type="RefSeq" id="WP_040271526.1">
    <property type="nucleotide sequence ID" value="NZ_CP023714.1"/>
</dbReference>
<proteinExistence type="predicted"/>
<dbReference type="GeneID" id="66835848"/>
<organism evidence="1 2">
    <name type="scientific">Rhodococcus ruber</name>
    <dbReference type="NCBI Taxonomy" id="1830"/>
    <lineage>
        <taxon>Bacteria</taxon>
        <taxon>Bacillati</taxon>
        <taxon>Actinomycetota</taxon>
        <taxon>Actinomycetes</taxon>
        <taxon>Mycobacteriales</taxon>
        <taxon>Nocardiaceae</taxon>
        <taxon>Rhodococcus</taxon>
    </lineage>
</organism>
<dbReference type="InterPro" id="IPR032710">
    <property type="entry name" value="NTF2-like_dom_sf"/>
</dbReference>
<protein>
    <submittedName>
        <fullName evidence="1">Uncharacterized protein</fullName>
    </submittedName>
</protein>
<dbReference type="EMBL" id="CCSD01000051">
    <property type="protein sequence ID" value="CDZ88395.1"/>
    <property type="molecule type" value="Genomic_DNA"/>
</dbReference>
<dbReference type="Pfam" id="PF13577">
    <property type="entry name" value="SnoaL_4"/>
    <property type="match status" value="1"/>
</dbReference>
<sequence>MTHDREQIVERLAELASALDRRDWAGLGAAFTDSATGYGAAGRDGIVAVVRAHLGGCGPSQHLLGNHRIEVDGDRARSLTYARVHHVGAGPAAGASYECFGEYDDRWVRTRDGWRLTSRTFTISHDLGDFGVLRPG</sequence>
<reference evidence="1 2" key="1">
    <citation type="journal article" date="2014" name="Genome Announc.">
        <title>Draft Genome Sequence of Propane- and Butane-Oxidizing Actinobacterium Rhodococcus ruber IEGM 231.</title>
        <authorList>
            <person name="Ivshina I.B."/>
            <person name="Kuyukina M.S."/>
            <person name="Krivoruchko A.V."/>
            <person name="Barbe V."/>
            <person name="Fischer C."/>
        </authorList>
    </citation>
    <scope>NUCLEOTIDE SEQUENCE [LARGE SCALE GENOMIC DNA]</scope>
</reference>
<evidence type="ECO:0000313" key="1">
    <source>
        <dbReference type="EMBL" id="CDZ88395.1"/>
    </source>
</evidence>
<dbReference type="Gene3D" id="3.10.450.50">
    <property type="match status" value="1"/>
</dbReference>
<dbReference type="OrthoDB" id="4555743at2"/>
<dbReference type="CDD" id="cd00531">
    <property type="entry name" value="NTF2_like"/>
    <property type="match status" value="1"/>
</dbReference>
<dbReference type="InterPro" id="IPR037401">
    <property type="entry name" value="SnoaL-like"/>
</dbReference>
<accession>A0A098BJI0</accession>
<evidence type="ECO:0000313" key="2">
    <source>
        <dbReference type="Proteomes" id="UP000042997"/>
    </source>
</evidence>
<dbReference type="Proteomes" id="UP000042997">
    <property type="component" value="Unassembled WGS sequence"/>
</dbReference>